<name>A0A3N0EB07_9ACTN</name>
<protein>
    <submittedName>
        <fullName evidence="1">Uncharacterized protein</fullName>
    </submittedName>
</protein>
<evidence type="ECO:0000313" key="2">
    <source>
        <dbReference type="Proteomes" id="UP000269198"/>
    </source>
</evidence>
<dbReference type="EMBL" id="RJMB01000008">
    <property type="protein sequence ID" value="RNL84974.1"/>
    <property type="molecule type" value="Genomic_DNA"/>
</dbReference>
<keyword evidence="2" id="KW-1185">Reference proteome</keyword>
<dbReference type="Proteomes" id="UP000269198">
    <property type="component" value="Unassembled WGS sequence"/>
</dbReference>
<evidence type="ECO:0000313" key="1">
    <source>
        <dbReference type="EMBL" id="RNL84974.1"/>
    </source>
</evidence>
<dbReference type="AlphaFoldDB" id="A0A3N0EB07"/>
<proteinExistence type="predicted"/>
<accession>A0A3N0EB07</accession>
<gene>
    <name evidence="1" type="ORF">EFW17_09760</name>
</gene>
<organism evidence="1 2">
    <name type="scientific">Halostreptopolyspora alba</name>
    <dbReference type="NCBI Taxonomy" id="2487137"/>
    <lineage>
        <taxon>Bacteria</taxon>
        <taxon>Bacillati</taxon>
        <taxon>Actinomycetota</taxon>
        <taxon>Actinomycetes</taxon>
        <taxon>Streptosporangiales</taxon>
        <taxon>Nocardiopsidaceae</taxon>
        <taxon>Halostreptopolyspora</taxon>
    </lineage>
</organism>
<sequence>MPRGELETPDTEAAWAQLSEWELAAIREVDQDRLRVERSRVAAWVAERITEPTSSTWNRFRDWERLTRRMMRAWAPDGYYVIEEYINDLEIRDALEDVVGSLDSDTLRGLLTVLDERFIAHTVADGGDELRPHYRYLRSGAELSWIWYRRPISLPWWHTSHSR</sequence>
<comment type="caution">
    <text evidence="1">The sequence shown here is derived from an EMBL/GenBank/DDBJ whole genome shotgun (WGS) entry which is preliminary data.</text>
</comment>
<reference evidence="1 2" key="1">
    <citation type="submission" date="2018-11" db="EMBL/GenBank/DDBJ databases">
        <title>The genome draft of YIM 96095.</title>
        <authorList>
            <person name="Tang S.-K."/>
            <person name="Chunyu W.-X."/>
            <person name="Feng Y.-Z."/>
        </authorList>
    </citation>
    <scope>NUCLEOTIDE SEQUENCE [LARGE SCALE GENOMIC DNA]</scope>
    <source>
        <strain evidence="1 2">YIM 96095</strain>
    </source>
</reference>
<dbReference type="OrthoDB" id="3290487at2"/>
<dbReference type="RefSeq" id="WP_123201024.1">
    <property type="nucleotide sequence ID" value="NZ_RJMB01000008.1"/>
</dbReference>